<comment type="similarity">
    <text evidence="3 4">Belongs to the RlpA family.</text>
</comment>
<feature type="compositionally biased region" description="Polar residues" evidence="5">
    <location>
        <begin position="64"/>
        <end position="73"/>
    </location>
</feature>
<dbReference type="InterPro" id="IPR036908">
    <property type="entry name" value="RlpA-like_sf"/>
</dbReference>
<evidence type="ECO:0000256" key="2">
    <source>
        <dbReference type="ARBA" id="ARBA00023316"/>
    </source>
</evidence>
<name>A0ABZ2P3E1_9BRAD</name>
<dbReference type="NCBIfam" id="TIGR00413">
    <property type="entry name" value="rlpA"/>
    <property type="match status" value="1"/>
</dbReference>
<dbReference type="PANTHER" id="PTHR34183">
    <property type="entry name" value="ENDOLYTIC PEPTIDOGLYCAN TRANSGLYCOSYLASE RLPA"/>
    <property type="match status" value="1"/>
</dbReference>
<dbReference type="SUPFAM" id="SSF50685">
    <property type="entry name" value="Barwin-like endoglucanases"/>
    <property type="match status" value="1"/>
</dbReference>
<comment type="function">
    <text evidence="3">Lytic transglycosylase with a strong preference for naked glycan strands that lack stem peptides.</text>
</comment>
<dbReference type="InterPro" id="IPR034718">
    <property type="entry name" value="RlpA"/>
</dbReference>
<dbReference type="EMBL" id="CP147711">
    <property type="protein sequence ID" value="WXC81742.1"/>
    <property type="molecule type" value="Genomic_DNA"/>
</dbReference>
<evidence type="ECO:0000259" key="6">
    <source>
        <dbReference type="Pfam" id="PF03330"/>
    </source>
</evidence>
<keyword evidence="3" id="KW-0732">Signal</keyword>
<reference evidence="7" key="1">
    <citation type="journal article" date="2021" name="Int. J. Syst. Evol. Microbiol.">
        <title>Bradyrhizobium septentrionale sp. nov. (sv. septentrionale) and Bradyrhizobium quebecense sp. nov. (sv. septentrionale) associated with legumes native to Canada possess rearranged symbiosis genes and numerous insertion sequences.</title>
        <authorList>
            <person name="Bromfield E.S.P."/>
            <person name="Cloutier S."/>
        </authorList>
    </citation>
    <scope>NUCLEOTIDE SEQUENCE</scope>
    <source>
        <strain evidence="7">5S5</strain>
    </source>
</reference>
<protein>
    <recommendedName>
        <fullName evidence="3">Endolytic peptidoglycan transglycosylase RlpA</fullName>
        <ecNumber evidence="3">4.2.2.-</ecNumber>
    </recommendedName>
</protein>
<organism evidence="7 8">
    <name type="scientific">Bradyrhizobium septentrionale</name>
    <dbReference type="NCBI Taxonomy" id="1404411"/>
    <lineage>
        <taxon>Bacteria</taxon>
        <taxon>Pseudomonadati</taxon>
        <taxon>Pseudomonadota</taxon>
        <taxon>Alphaproteobacteria</taxon>
        <taxon>Hyphomicrobiales</taxon>
        <taxon>Nitrobacteraceae</taxon>
        <taxon>Bradyrhizobium</taxon>
    </lineage>
</organism>
<dbReference type="Gene3D" id="2.40.40.10">
    <property type="entry name" value="RlpA-like domain"/>
    <property type="match status" value="1"/>
</dbReference>
<feature type="signal peptide" evidence="3">
    <location>
        <begin position="1"/>
        <end position="27"/>
    </location>
</feature>
<evidence type="ECO:0000313" key="7">
    <source>
        <dbReference type="EMBL" id="WXC81742.1"/>
    </source>
</evidence>
<dbReference type="CDD" id="cd22268">
    <property type="entry name" value="DPBB_RlpA-like"/>
    <property type="match status" value="1"/>
</dbReference>
<dbReference type="InterPro" id="IPR009009">
    <property type="entry name" value="RlpA-like_DPBB"/>
</dbReference>
<dbReference type="EC" id="4.2.2.-" evidence="3"/>
<dbReference type="RefSeq" id="WP_338821961.1">
    <property type="nucleotide sequence ID" value="NZ_CP147708.1"/>
</dbReference>
<feature type="region of interest" description="Disordered" evidence="5">
    <location>
        <begin position="45"/>
        <end position="85"/>
    </location>
</feature>
<accession>A0ABZ2P3E1</accession>
<evidence type="ECO:0000256" key="3">
    <source>
        <dbReference type="HAMAP-Rule" id="MF_02071"/>
    </source>
</evidence>
<evidence type="ECO:0000256" key="5">
    <source>
        <dbReference type="SAM" id="MobiDB-lite"/>
    </source>
</evidence>
<keyword evidence="8" id="KW-1185">Reference proteome</keyword>
<keyword evidence="2 3" id="KW-0961">Cell wall biogenesis/degradation</keyword>
<reference evidence="7" key="2">
    <citation type="submission" date="2024-03" db="EMBL/GenBank/DDBJ databases">
        <authorList>
            <person name="Bromfield E.S.P."/>
            <person name="Cloutier S."/>
        </authorList>
    </citation>
    <scope>NUCLEOTIDE SEQUENCE</scope>
    <source>
        <strain evidence="7">5S5</strain>
    </source>
</reference>
<dbReference type="Proteomes" id="UP001432046">
    <property type="component" value="Chromosome"/>
</dbReference>
<proteinExistence type="inferred from homology"/>
<feature type="domain" description="RlpA-like protein double-psi beta-barrel" evidence="6">
    <location>
        <begin position="88"/>
        <end position="174"/>
    </location>
</feature>
<evidence type="ECO:0000256" key="4">
    <source>
        <dbReference type="RuleBase" id="RU003495"/>
    </source>
</evidence>
<dbReference type="PANTHER" id="PTHR34183:SF8">
    <property type="entry name" value="ENDOLYTIC PEPTIDOGLYCAN TRANSGLYCOSYLASE RLPA-RELATED"/>
    <property type="match status" value="1"/>
</dbReference>
<feature type="chain" id="PRO_5044911565" description="Endolytic peptidoglycan transglycosylase RlpA" evidence="3">
    <location>
        <begin position="28"/>
        <end position="178"/>
    </location>
</feature>
<gene>
    <name evidence="3" type="primary">rlpA</name>
    <name evidence="7" type="ORF">WDK88_09095</name>
</gene>
<dbReference type="HAMAP" id="MF_02071">
    <property type="entry name" value="RlpA"/>
    <property type="match status" value="1"/>
</dbReference>
<keyword evidence="1 3" id="KW-0456">Lyase</keyword>
<sequence length="178" mass="18828" precursor="true">MRAFPKTIAIAKVIAIAAVSVSTATFANPAAAQTFDERWSVIPKAHADPAPATPDQAKEDPKGQPSNAVNIPDSSGDKPAKQTASRTFSGKASFYSYQTGKTASGAAFNRELPTAAHRSLPFGTKVRVTDLATDKSIVVRINDRGPNIRGRVLDLSRGAARSLGIMDRGIVEVRAEVL</sequence>
<evidence type="ECO:0000256" key="1">
    <source>
        <dbReference type="ARBA" id="ARBA00023239"/>
    </source>
</evidence>
<dbReference type="Pfam" id="PF03330">
    <property type="entry name" value="DPBB_1"/>
    <property type="match status" value="1"/>
</dbReference>
<dbReference type="InterPro" id="IPR012997">
    <property type="entry name" value="RplA"/>
</dbReference>
<evidence type="ECO:0000313" key="8">
    <source>
        <dbReference type="Proteomes" id="UP001432046"/>
    </source>
</evidence>